<dbReference type="RefSeq" id="WP_071064557.1">
    <property type="nucleotide sequence ID" value="NZ_MKIE01000015.1"/>
</dbReference>
<dbReference type="InterPro" id="IPR003593">
    <property type="entry name" value="AAA+_ATPase"/>
</dbReference>
<dbReference type="GO" id="GO:0022857">
    <property type="term" value="F:transmembrane transporter activity"/>
    <property type="evidence" value="ECO:0007669"/>
    <property type="project" value="UniProtKB-ARBA"/>
</dbReference>
<keyword evidence="6" id="KW-0378">Hydrolase</keyword>
<dbReference type="GO" id="GO:0005886">
    <property type="term" value="C:plasma membrane"/>
    <property type="evidence" value="ECO:0007669"/>
    <property type="project" value="UniProtKB-SubCell"/>
</dbReference>
<dbReference type="AlphaFoldDB" id="A0A1S1V3R4"/>
<dbReference type="SMART" id="SM00382">
    <property type="entry name" value="AAA"/>
    <property type="match status" value="1"/>
</dbReference>
<dbReference type="InterPro" id="IPR015856">
    <property type="entry name" value="ABC_transpr_CbiO/EcfA_su"/>
</dbReference>
<proteinExistence type="predicted"/>
<dbReference type="PROSITE" id="PS00211">
    <property type="entry name" value="ABC_TRANSPORTER_1"/>
    <property type="match status" value="1"/>
</dbReference>
<dbReference type="PROSITE" id="PS50893">
    <property type="entry name" value="ABC_TRANSPORTER_2"/>
    <property type="match status" value="1"/>
</dbReference>
<evidence type="ECO:0000313" key="7">
    <source>
        <dbReference type="Proteomes" id="UP000180254"/>
    </source>
</evidence>
<dbReference type="InterPro" id="IPR017871">
    <property type="entry name" value="ABC_transporter-like_CS"/>
</dbReference>
<dbReference type="EC" id="3.6.3.25" evidence="6"/>
<dbReference type="Gene3D" id="3.40.50.300">
    <property type="entry name" value="P-loop containing nucleotide triphosphate hydrolases"/>
    <property type="match status" value="1"/>
</dbReference>
<protein>
    <submittedName>
        <fullName evidence="6">Sulfate/thiosulfate import ATP-binding protein CysA</fullName>
        <ecNumber evidence="6">3.6.3.25</ecNumber>
    </submittedName>
</protein>
<dbReference type="PANTHER" id="PTHR42781">
    <property type="entry name" value="SPERMIDINE/PUTRESCINE IMPORT ATP-BINDING PROTEIN POTA"/>
    <property type="match status" value="1"/>
</dbReference>
<keyword evidence="2" id="KW-0813">Transport</keyword>
<evidence type="ECO:0000256" key="2">
    <source>
        <dbReference type="ARBA" id="ARBA00022448"/>
    </source>
</evidence>
<sequence length="206" mass="23868">MDVYIENLKKQFNKRILFELRDMEFKSGRINVLMGRNGIGKSTLFNIIAGLDEDYEGSIAYDGEALSKEKMQDITLVSQKPYILNRSVYENLAYPLRLRKYSKREIEEKVEFYIEKLQLKELRDQNGRSLSGGEMQRVSLGRALIFSPKLLLLDEYTASIDERSLGFMEEIVLEYKETGANIIMITHSKEQAERLGDSLVYMKEGL</sequence>
<dbReference type="PANTHER" id="PTHR42781:SF4">
    <property type="entry name" value="SPERMIDINE_PUTRESCINE IMPORT ATP-BINDING PROTEIN POTA"/>
    <property type="match status" value="1"/>
</dbReference>
<dbReference type="InterPro" id="IPR003439">
    <property type="entry name" value="ABC_transporter-like_ATP-bd"/>
</dbReference>
<accession>A0A1S1V3R4</accession>
<comment type="subcellular location">
    <subcellularLocation>
        <location evidence="1">Cell membrane</location>
        <topology evidence="1">Peripheral membrane protein</topology>
    </subcellularLocation>
</comment>
<dbReference type="EMBL" id="MKIE01000015">
    <property type="protein sequence ID" value="OHW61346.1"/>
    <property type="molecule type" value="Genomic_DNA"/>
</dbReference>
<dbReference type="STRING" id="39480.EUAN_22890"/>
<keyword evidence="4 6" id="KW-0067">ATP-binding</keyword>
<dbReference type="Pfam" id="PF00005">
    <property type="entry name" value="ABC_tran"/>
    <property type="match status" value="1"/>
</dbReference>
<keyword evidence="7" id="KW-1185">Reference proteome</keyword>
<organism evidence="6 7">
    <name type="scientific">Andreesenia angusta</name>
    <dbReference type="NCBI Taxonomy" id="39480"/>
    <lineage>
        <taxon>Bacteria</taxon>
        <taxon>Bacillati</taxon>
        <taxon>Bacillota</taxon>
        <taxon>Tissierellia</taxon>
        <taxon>Tissierellales</taxon>
        <taxon>Gottschalkiaceae</taxon>
        <taxon>Andreesenia</taxon>
    </lineage>
</organism>
<evidence type="ECO:0000256" key="3">
    <source>
        <dbReference type="ARBA" id="ARBA00022741"/>
    </source>
</evidence>
<dbReference type="GO" id="GO:0005524">
    <property type="term" value="F:ATP binding"/>
    <property type="evidence" value="ECO:0007669"/>
    <property type="project" value="UniProtKB-KW"/>
</dbReference>
<evidence type="ECO:0000256" key="4">
    <source>
        <dbReference type="ARBA" id="ARBA00022840"/>
    </source>
</evidence>
<dbReference type="GO" id="GO:0016887">
    <property type="term" value="F:ATP hydrolysis activity"/>
    <property type="evidence" value="ECO:0007669"/>
    <property type="project" value="InterPro"/>
</dbReference>
<comment type="caution">
    <text evidence="6">The sequence shown here is derived from an EMBL/GenBank/DDBJ whole genome shotgun (WGS) entry which is preliminary data.</text>
</comment>
<dbReference type="Proteomes" id="UP000180254">
    <property type="component" value="Unassembled WGS sequence"/>
</dbReference>
<name>A0A1S1V3R4_9FIRM</name>
<dbReference type="SUPFAM" id="SSF52540">
    <property type="entry name" value="P-loop containing nucleoside triphosphate hydrolases"/>
    <property type="match status" value="1"/>
</dbReference>
<dbReference type="CDD" id="cd03225">
    <property type="entry name" value="ABC_cobalt_CbiO_domain1"/>
    <property type="match status" value="1"/>
</dbReference>
<evidence type="ECO:0000256" key="1">
    <source>
        <dbReference type="ARBA" id="ARBA00004202"/>
    </source>
</evidence>
<evidence type="ECO:0000313" key="6">
    <source>
        <dbReference type="EMBL" id="OHW61346.1"/>
    </source>
</evidence>
<dbReference type="OrthoDB" id="9804199at2"/>
<feature type="domain" description="ABC transporter" evidence="5">
    <location>
        <begin position="3"/>
        <end position="206"/>
    </location>
</feature>
<keyword evidence="3" id="KW-0547">Nucleotide-binding</keyword>
<dbReference type="InterPro" id="IPR027417">
    <property type="entry name" value="P-loop_NTPase"/>
</dbReference>
<reference evidence="6 7" key="1">
    <citation type="submission" date="2016-09" db="EMBL/GenBank/DDBJ databases">
        <title>Genome sequence of Eubacterium angustum.</title>
        <authorList>
            <person name="Poehlein A."/>
            <person name="Daniel R."/>
        </authorList>
    </citation>
    <scope>NUCLEOTIDE SEQUENCE [LARGE SCALE GENOMIC DNA]</scope>
    <source>
        <strain evidence="6 7">DSM 1989</strain>
    </source>
</reference>
<evidence type="ECO:0000259" key="5">
    <source>
        <dbReference type="PROSITE" id="PS50893"/>
    </source>
</evidence>
<dbReference type="InterPro" id="IPR050093">
    <property type="entry name" value="ABC_SmlMolc_Importer"/>
</dbReference>
<gene>
    <name evidence="6" type="primary">cysA_4</name>
    <name evidence="6" type="ORF">EUAN_22890</name>
</gene>